<reference evidence="5 6" key="2">
    <citation type="submission" date="2018-06" db="EMBL/GenBank/DDBJ databases">
        <title>Sequencing of bacterial isolates from soil warming experiment in Harvard Forest, Massachusetts, USA.</title>
        <authorList>
            <person name="Deangelis K.PhD."/>
        </authorList>
    </citation>
    <scope>NUCLEOTIDE SEQUENCE [LARGE SCALE GENOMIC DNA]</scope>
    <source>
        <strain evidence="5 6">GAS496</strain>
    </source>
</reference>
<dbReference type="InterPro" id="IPR042070">
    <property type="entry name" value="PucR_C-HTH_sf"/>
</dbReference>
<dbReference type="InterPro" id="IPR051448">
    <property type="entry name" value="CdaR-like_regulators"/>
</dbReference>
<dbReference type="Pfam" id="PF13556">
    <property type="entry name" value="HTH_30"/>
    <property type="match status" value="1"/>
</dbReference>
<sequence length="465" mass="50936">MRAPSRVNEHAGGSCLLETIHRINTGTACISKIYGDEVTKRGPGESVDIGAFVAETAEQMHKRLAEVSSFIRSSLEENIPELRADPRLVELLDASVEANVETLLHALRYDIAVQRIEAPMAAVEYARRLAQHDVPVNALVRAYRLGQGRMNELVMGELRAADMTPTARFDVLEAIGGTLFEYIDWISQQVVAVYEDERERWLENQNSVRALRVREVVAGKKTVDVDATSESIRYPLRWHHLAVVMWYPDEDAAGDELARLRRFLRELGQGTEVGSNPLFAAADQTTAWGWLPYRSAPANAVDSVRQFAGKRTDPPSVAIGTLAPGVDGFRRSYREAQAARAVAVAGGADGATVIAASDPGLAAAALLGGDIGAARVWVADVLAELSMDTEGDARLRETLRVFLRCGSSYKQAAEELDLHFNTVKYRIGRAVARRGRPIDEDRLDVELALLACQWYGTAVLQSDGA</sequence>
<evidence type="ECO:0000259" key="2">
    <source>
        <dbReference type="Pfam" id="PF13556"/>
    </source>
</evidence>
<name>A0A318HLZ1_9MYCO</name>
<dbReference type="AlphaFoldDB" id="A0A318HLZ1"/>
<comment type="similarity">
    <text evidence="1">Belongs to the CdaR family.</text>
</comment>
<feature type="domain" description="CdaR GGDEF-like" evidence="4">
    <location>
        <begin position="222"/>
        <end position="341"/>
    </location>
</feature>
<dbReference type="PANTHER" id="PTHR33744:SF1">
    <property type="entry name" value="DNA-BINDING TRANSCRIPTIONAL ACTIVATOR ADER"/>
    <property type="match status" value="1"/>
</dbReference>
<dbReference type="InterPro" id="IPR025736">
    <property type="entry name" value="PucR_C-HTH_dom"/>
</dbReference>
<dbReference type="InterPro" id="IPR013324">
    <property type="entry name" value="RNA_pol_sigma_r3/r4-like"/>
</dbReference>
<dbReference type="Pfam" id="PF17853">
    <property type="entry name" value="GGDEF_2"/>
    <property type="match status" value="1"/>
</dbReference>
<feature type="domain" description="PucR C-terminal helix-turn-helix" evidence="2">
    <location>
        <begin position="395"/>
        <end position="451"/>
    </location>
</feature>
<gene>
    <name evidence="5" type="ORF">C8E89_10258</name>
</gene>
<dbReference type="EMBL" id="QJJU01000002">
    <property type="protein sequence ID" value="PXX11934.1"/>
    <property type="molecule type" value="Genomic_DNA"/>
</dbReference>
<keyword evidence="6" id="KW-1185">Reference proteome</keyword>
<evidence type="ECO:0000259" key="4">
    <source>
        <dbReference type="Pfam" id="PF17853"/>
    </source>
</evidence>
<dbReference type="InterPro" id="IPR025751">
    <property type="entry name" value="RsbRD_N_dom"/>
</dbReference>
<dbReference type="PANTHER" id="PTHR33744">
    <property type="entry name" value="CARBOHYDRATE DIACID REGULATOR"/>
    <property type="match status" value="1"/>
</dbReference>
<accession>A0A318HLZ1</accession>
<evidence type="ECO:0000313" key="6">
    <source>
        <dbReference type="Proteomes" id="UP000247781"/>
    </source>
</evidence>
<dbReference type="Pfam" id="PF14361">
    <property type="entry name" value="RsbRD_N"/>
    <property type="match status" value="1"/>
</dbReference>
<evidence type="ECO:0000313" key="5">
    <source>
        <dbReference type="EMBL" id="PXX11934.1"/>
    </source>
</evidence>
<dbReference type="InterPro" id="IPR041522">
    <property type="entry name" value="CdaR_GGDEF"/>
</dbReference>
<feature type="domain" description="RsbT co-antagonist protein RsbRD N-terminal" evidence="3">
    <location>
        <begin position="75"/>
        <end position="209"/>
    </location>
</feature>
<protein>
    <submittedName>
        <fullName evidence="5">PucR-like helix-turn-helix protein</fullName>
    </submittedName>
</protein>
<organism evidence="5 6">
    <name type="scientific">Mycolicibacterium moriokaense</name>
    <dbReference type="NCBI Taxonomy" id="39691"/>
    <lineage>
        <taxon>Bacteria</taxon>
        <taxon>Bacillati</taxon>
        <taxon>Actinomycetota</taxon>
        <taxon>Actinomycetes</taxon>
        <taxon>Mycobacteriales</taxon>
        <taxon>Mycobacteriaceae</taxon>
        <taxon>Mycolicibacterium</taxon>
    </lineage>
</organism>
<dbReference type="SUPFAM" id="SSF88659">
    <property type="entry name" value="Sigma3 and sigma4 domains of RNA polymerase sigma factors"/>
    <property type="match status" value="1"/>
</dbReference>
<comment type="caution">
    <text evidence="5">The sequence shown here is derived from an EMBL/GenBank/DDBJ whole genome shotgun (WGS) entry which is preliminary data.</text>
</comment>
<dbReference type="Proteomes" id="UP000247781">
    <property type="component" value="Unassembled WGS sequence"/>
</dbReference>
<reference evidence="6" key="1">
    <citation type="submission" date="2018-05" db="EMBL/GenBank/DDBJ databases">
        <authorList>
            <person name="Deangelis K."/>
            <person name="Huntemann M."/>
            <person name="Clum A."/>
            <person name="Pillay M."/>
            <person name="Palaniappan K."/>
            <person name="Varghese N."/>
            <person name="Mikhailova N."/>
            <person name="Stamatis D."/>
            <person name="Reddy T."/>
            <person name="Daum C."/>
            <person name="Shapiro N."/>
            <person name="Ivanova N."/>
            <person name="Kyrpides N."/>
            <person name="Woyke T."/>
        </authorList>
    </citation>
    <scope>NUCLEOTIDE SEQUENCE [LARGE SCALE GENOMIC DNA]</scope>
    <source>
        <strain evidence="6">GAS496</strain>
    </source>
</reference>
<evidence type="ECO:0000259" key="3">
    <source>
        <dbReference type="Pfam" id="PF14361"/>
    </source>
</evidence>
<proteinExistence type="inferred from homology"/>
<dbReference type="Gene3D" id="1.10.10.2840">
    <property type="entry name" value="PucR C-terminal helix-turn-helix domain"/>
    <property type="match status" value="1"/>
</dbReference>
<evidence type="ECO:0000256" key="1">
    <source>
        <dbReference type="ARBA" id="ARBA00006754"/>
    </source>
</evidence>